<dbReference type="GO" id="GO:0005829">
    <property type="term" value="C:cytosol"/>
    <property type="evidence" value="ECO:0007669"/>
    <property type="project" value="TreeGrafter"/>
</dbReference>
<evidence type="ECO:0000256" key="6">
    <source>
        <dbReference type="ARBA" id="ARBA00022490"/>
    </source>
</evidence>
<dbReference type="OrthoDB" id="2241234at2"/>
<dbReference type="RefSeq" id="WP_064231461.1">
    <property type="nucleotide sequence ID" value="NZ_LVZK01000001.1"/>
</dbReference>
<dbReference type="STRING" id="1823756.A4H34_06725"/>
<dbReference type="GO" id="GO:0004615">
    <property type="term" value="F:phosphomannomutase activity"/>
    <property type="evidence" value="ECO:0007669"/>
    <property type="project" value="UniProtKB-EC"/>
</dbReference>
<feature type="binding site" evidence="12">
    <location>
        <position position="15"/>
    </location>
    <ligand>
        <name>Mg(2+)</name>
        <dbReference type="ChEBI" id="CHEBI:18420"/>
        <label>1</label>
    </ligand>
</feature>
<dbReference type="SUPFAM" id="SSF56784">
    <property type="entry name" value="HAD-like"/>
    <property type="match status" value="1"/>
</dbReference>
<dbReference type="GO" id="GO:0000287">
    <property type="term" value="F:magnesium ion binding"/>
    <property type="evidence" value="ECO:0007669"/>
    <property type="project" value="TreeGrafter"/>
</dbReference>
<feature type="binding site" evidence="12">
    <location>
        <position position="17"/>
    </location>
    <ligand>
        <name>Mg(2+)</name>
        <dbReference type="ChEBI" id="CHEBI:18420"/>
        <label>1</label>
    </ligand>
</feature>
<comment type="subcellular location">
    <subcellularLocation>
        <location evidence="1">Cytoplasm</location>
    </subcellularLocation>
</comment>
<dbReference type="AlphaFoldDB" id="A0A179B562"/>
<dbReference type="InterPro" id="IPR005002">
    <property type="entry name" value="PMM"/>
</dbReference>
<evidence type="ECO:0000256" key="8">
    <source>
        <dbReference type="ARBA" id="ARBA00022842"/>
    </source>
</evidence>
<feature type="active site" description="Proton donor/acceptor" evidence="10">
    <location>
        <position position="17"/>
    </location>
</feature>
<dbReference type="SFLD" id="SFLDG01143">
    <property type="entry name" value="C2.B.3:_Phosphomannomutase_Lik"/>
    <property type="match status" value="1"/>
</dbReference>
<dbReference type="InterPro" id="IPR023214">
    <property type="entry name" value="HAD_sf"/>
</dbReference>
<dbReference type="InterPro" id="IPR006379">
    <property type="entry name" value="HAD-SF_hydro_IIB"/>
</dbReference>
<protein>
    <recommendedName>
        <fullName evidence="5">phosphomannomutase</fullName>
        <ecNumber evidence="5">5.4.2.8</ecNumber>
    </recommendedName>
</protein>
<feature type="binding site" evidence="11">
    <location>
        <position position="186"/>
    </location>
    <ligand>
        <name>alpha-D-mannose 1-phosphate</name>
        <dbReference type="ChEBI" id="CHEBI:58409"/>
    </ligand>
</feature>
<comment type="similarity">
    <text evidence="3">Belongs to the eukaryotic PMM family.</text>
</comment>
<dbReference type="PANTHER" id="PTHR10000">
    <property type="entry name" value="PHOSPHOSERINE PHOSPHATASE"/>
    <property type="match status" value="1"/>
</dbReference>
<evidence type="ECO:0000256" key="12">
    <source>
        <dbReference type="PIRSR" id="PIRSR605002-3"/>
    </source>
</evidence>
<organism evidence="14 15">
    <name type="scientific">Peptidiphaga gingivicola</name>
    <dbReference type="NCBI Taxonomy" id="2741497"/>
    <lineage>
        <taxon>Bacteria</taxon>
        <taxon>Bacillati</taxon>
        <taxon>Actinomycetota</taxon>
        <taxon>Actinomycetes</taxon>
        <taxon>Actinomycetales</taxon>
        <taxon>Actinomycetaceae</taxon>
        <taxon>Peptidiphaga</taxon>
    </lineage>
</organism>
<name>A0A179B562_9ACTO</name>
<feature type="region of interest" description="Disordered" evidence="13">
    <location>
        <begin position="252"/>
        <end position="271"/>
    </location>
</feature>
<feature type="binding site" evidence="11">
    <location>
        <position position="184"/>
    </location>
    <ligand>
        <name>alpha-D-mannose 1-phosphate</name>
        <dbReference type="ChEBI" id="CHEBI:58409"/>
    </ligand>
</feature>
<evidence type="ECO:0000256" key="11">
    <source>
        <dbReference type="PIRSR" id="PIRSR605002-2"/>
    </source>
</evidence>
<sequence length="271" mass="29710">MDSTLRKDYRLIAFDLDDTLAPSKSPLPDQMAAALRRLLDLVDVCVISGGQFGQFSSQLLDNLGASTEQLGRLHLMPTCGTRYMRCIDGQWTEIYARDLTADERRRVMEVLESQARKLGLWREDTWGPVLEDRGSQITFSALGQEAPLEEKRAWDPDGRKKEALRAAGAALLPELEVRSGGSTSVDVTRKGIDKAYGIGELSSQTGIAVSDMLFVGDRLDEGGNDYPVLRLGIDAHPVGGWQDTARFVEEYAAAHTPGEADRPGEAEPQSS</sequence>
<evidence type="ECO:0000256" key="13">
    <source>
        <dbReference type="SAM" id="MobiDB-lite"/>
    </source>
</evidence>
<dbReference type="Proteomes" id="UP000078368">
    <property type="component" value="Unassembled WGS sequence"/>
</dbReference>
<evidence type="ECO:0000256" key="9">
    <source>
        <dbReference type="ARBA" id="ARBA00023235"/>
    </source>
</evidence>
<accession>A0A179B562</accession>
<keyword evidence="15" id="KW-1185">Reference proteome</keyword>
<dbReference type="GO" id="GO:0016791">
    <property type="term" value="F:phosphatase activity"/>
    <property type="evidence" value="ECO:0007669"/>
    <property type="project" value="TreeGrafter"/>
</dbReference>
<dbReference type="InterPro" id="IPR036412">
    <property type="entry name" value="HAD-like_sf"/>
</dbReference>
<keyword evidence="9" id="KW-0413">Isomerase</keyword>
<keyword evidence="8 12" id="KW-0460">Magnesium</keyword>
<dbReference type="UniPathway" id="UPA00126">
    <property type="reaction ID" value="UER00424"/>
</dbReference>
<dbReference type="NCBIfam" id="TIGR01484">
    <property type="entry name" value="HAD-SF-IIB"/>
    <property type="match status" value="1"/>
</dbReference>
<evidence type="ECO:0000256" key="5">
    <source>
        <dbReference type="ARBA" id="ARBA00012730"/>
    </source>
</evidence>
<dbReference type="InterPro" id="IPR043169">
    <property type="entry name" value="PMM_cap"/>
</dbReference>
<evidence type="ECO:0000313" key="15">
    <source>
        <dbReference type="Proteomes" id="UP000078368"/>
    </source>
</evidence>
<dbReference type="Gene3D" id="3.40.50.1000">
    <property type="entry name" value="HAD superfamily/HAD-like"/>
    <property type="match status" value="1"/>
</dbReference>
<keyword evidence="7 12" id="KW-0479">Metal-binding</keyword>
<evidence type="ECO:0000313" key="14">
    <source>
        <dbReference type="EMBL" id="OAP86797.1"/>
    </source>
</evidence>
<evidence type="ECO:0000256" key="10">
    <source>
        <dbReference type="PIRSR" id="PIRSR605002-1"/>
    </source>
</evidence>
<comment type="cofactor">
    <cofactor evidence="12">
        <name>Mg(2+)</name>
        <dbReference type="ChEBI" id="CHEBI:18420"/>
    </cofactor>
</comment>
<evidence type="ECO:0000256" key="2">
    <source>
        <dbReference type="ARBA" id="ARBA00004699"/>
    </source>
</evidence>
<dbReference type="SFLD" id="SFLDS00003">
    <property type="entry name" value="Haloacid_Dehalogenase"/>
    <property type="match status" value="1"/>
</dbReference>
<evidence type="ECO:0000256" key="1">
    <source>
        <dbReference type="ARBA" id="ARBA00004496"/>
    </source>
</evidence>
<comment type="caution">
    <text evidence="14">The sequence shown here is derived from an EMBL/GenBank/DDBJ whole genome shotgun (WGS) entry which is preliminary data.</text>
</comment>
<dbReference type="Pfam" id="PF03332">
    <property type="entry name" value="PMM"/>
    <property type="match status" value="1"/>
</dbReference>
<gene>
    <name evidence="14" type="ORF">A4H34_06725</name>
</gene>
<feature type="active site" description="Nucleophile" evidence="10">
    <location>
        <position position="15"/>
    </location>
</feature>
<evidence type="ECO:0000256" key="7">
    <source>
        <dbReference type="ARBA" id="ARBA00022723"/>
    </source>
</evidence>
<dbReference type="PANTHER" id="PTHR10000:SF8">
    <property type="entry name" value="HAD SUPERFAMILY HYDROLASE-LIKE, TYPE 3"/>
    <property type="match status" value="1"/>
</dbReference>
<reference evidence="14 15" key="1">
    <citation type="submission" date="2016-04" db="EMBL/GenBank/DDBJ databases">
        <title>Peptidophaga gingivicola gen. nov., sp. nov., isolated from human subgingival plaque.</title>
        <authorList>
            <person name="Beall C.J."/>
            <person name="Mokrzan E.M."/>
            <person name="Griffen A.L."/>
            <person name="Leys E.J."/>
        </authorList>
    </citation>
    <scope>NUCLEOTIDE SEQUENCE [LARGE SCALE GENOMIC DNA]</scope>
    <source>
        <strain evidence="14 15">BA112</strain>
    </source>
</reference>
<feature type="binding site" evidence="11">
    <location>
        <position position="133"/>
    </location>
    <ligand>
        <name>alpha-D-mannose 1-phosphate</name>
        <dbReference type="ChEBI" id="CHEBI:58409"/>
    </ligand>
</feature>
<dbReference type="GO" id="GO:0009298">
    <property type="term" value="P:GDP-mannose biosynthetic process"/>
    <property type="evidence" value="ECO:0007669"/>
    <property type="project" value="UniProtKB-UniPathway"/>
</dbReference>
<dbReference type="SFLD" id="SFLDG01140">
    <property type="entry name" value="C2.B:_Phosphomannomutase_and_P"/>
    <property type="match status" value="1"/>
</dbReference>
<evidence type="ECO:0000256" key="4">
    <source>
        <dbReference type="ARBA" id="ARBA00011738"/>
    </source>
</evidence>
<keyword evidence="6" id="KW-0963">Cytoplasm</keyword>
<comment type="pathway">
    <text evidence="2">Nucleotide-sugar biosynthesis; GDP-alpha-D-mannose biosynthesis; alpha-D-mannose 1-phosphate from D-fructose 6-phosphate: step 2/2.</text>
</comment>
<dbReference type="EC" id="5.4.2.8" evidence="5"/>
<evidence type="ECO:0000256" key="3">
    <source>
        <dbReference type="ARBA" id="ARBA00009736"/>
    </source>
</evidence>
<feature type="binding site" evidence="12">
    <location>
        <position position="217"/>
    </location>
    <ligand>
        <name>Mg(2+)</name>
        <dbReference type="ChEBI" id="CHEBI:18420"/>
        <label>1</label>
    </ligand>
</feature>
<comment type="subunit">
    <text evidence="4">Homodimer.</text>
</comment>
<dbReference type="EMBL" id="LVZK01000001">
    <property type="protein sequence ID" value="OAP86797.1"/>
    <property type="molecule type" value="Genomic_DNA"/>
</dbReference>
<keyword evidence="14" id="KW-0378">Hydrolase</keyword>
<dbReference type="Gene3D" id="3.30.1240.20">
    <property type="match status" value="1"/>
</dbReference>
<proteinExistence type="inferred from homology"/>